<organism evidence="1 2">
    <name type="scientific">Zoarces viviparus</name>
    <name type="common">Viviparous eelpout</name>
    <name type="synonym">Blennius viviparus</name>
    <dbReference type="NCBI Taxonomy" id="48416"/>
    <lineage>
        <taxon>Eukaryota</taxon>
        <taxon>Metazoa</taxon>
        <taxon>Chordata</taxon>
        <taxon>Craniata</taxon>
        <taxon>Vertebrata</taxon>
        <taxon>Euteleostomi</taxon>
        <taxon>Actinopterygii</taxon>
        <taxon>Neopterygii</taxon>
        <taxon>Teleostei</taxon>
        <taxon>Neoteleostei</taxon>
        <taxon>Acanthomorphata</taxon>
        <taxon>Eupercaria</taxon>
        <taxon>Perciformes</taxon>
        <taxon>Cottioidei</taxon>
        <taxon>Zoarcales</taxon>
        <taxon>Zoarcidae</taxon>
        <taxon>Zoarcinae</taxon>
        <taxon>Zoarces</taxon>
    </lineage>
</organism>
<proteinExistence type="predicted"/>
<gene>
    <name evidence="1" type="ORF">VZT92_021032</name>
</gene>
<sequence length="85" mass="8931">MSPPLVLLPELDRKCWWQTECRCPLEMWSVSVSAVRGGCSASAASSLLCSIGSTEKSARCATRRPAAAASIKHNGARTPAATVGQ</sequence>
<evidence type="ECO:0000313" key="1">
    <source>
        <dbReference type="EMBL" id="KAK9521208.1"/>
    </source>
</evidence>
<dbReference type="AlphaFoldDB" id="A0AAW1EG96"/>
<accession>A0AAW1EG96</accession>
<name>A0AAW1EG96_ZOAVI</name>
<dbReference type="Proteomes" id="UP001488805">
    <property type="component" value="Unassembled WGS sequence"/>
</dbReference>
<evidence type="ECO:0000313" key="2">
    <source>
        <dbReference type="Proteomes" id="UP001488805"/>
    </source>
</evidence>
<protein>
    <submittedName>
        <fullName evidence="1">Uncharacterized protein</fullName>
    </submittedName>
</protein>
<dbReference type="EMBL" id="JBCEZU010000329">
    <property type="protein sequence ID" value="KAK9521208.1"/>
    <property type="molecule type" value="Genomic_DNA"/>
</dbReference>
<reference evidence="1 2" key="1">
    <citation type="journal article" date="2024" name="Genome Biol. Evol.">
        <title>Chromosome-level genome assembly of the viviparous eelpout Zoarces viviparus.</title>
        <authorList>
            <person name="Fuhrmann N."/>
            <person name="Brasseur M.V."/>
            <person name="Bakowski C.E."/>
            <person name="Podsiadlowski L."/>
            <person name="Prost S."/>
            <person name="Krehenwinkel H."/>
            <person name="Mayer C."/>
        </authorList>
    </citation>
    <scope>NUCLEOTIDE SEQUENCE [LARGE SCALE GENOMIC DNA]</scope>
    <source>
        <strain evidence="1">NO-MEL_2022_Ind0_liver</strain>
    </source>
</reference>
<keyword evidence="2" id="KW-1185">Reference proteome</keyword>
<comment type="caution">
    <text evidence="1">The sequence shown here is derived from an EMBL/GenBank/DDBJ whole genome shotgun (WGS) entry which is preliminary data.</text>
</comment>